<name>A0A2D4EU20_MICCO</name>
<organism evidence="2">
    <name type="scientific">Micrurus corallinus</name>
    <name type="common">Brazilian coral snake</name>
    <dbReference type="NCBI Taxonomy" id="54390"/>
    <lineage>
        <taxon>Eukaryota</taxon>
        <taxon>Metazoa</taxon>
        <taxon>Chordata</taxon>
        <taxon>Craniata</taxon>
        <taxon>Vertebrata</taxon>
        <taxon>Euteleostomi</taxon>
        <taxon>Lepidosauria</taxon>
        <taxon>Squamata</taxon>
        <taxon>Bifurcata</taxon>
        <taxon>Unidentata</taxon>
        <taxon>Episquamata</taxon>
        <taxon>Toxicofera</taxon>
        <taxon>Serpentes</taxon>
        <taxon>Colubroidea</taxon>
        <taxon>Elapidae</taxon>
        <taxon>Elapinae</taxon>
        <taxon>Micrurus</taxon>
    </lineage>
</organism>
<reference evidence="2" key="2">
    <citation type="submission" date="2017-11" db="EMBL/GenBank/DDBJ databases">
        <title>Coralsnake Venomics: Analyses of Venom Gland Transcriptomes and Proteomes of Six Brazilian Taxa.</title>
        <authorList>
            <person name="Aird S.D."/>
            <person name="Jorge da Silva N."/>
            <person name="Qiu L."/>
            <person name="Villar-Briones A."/>
            <person name="Aparecida-Saddi V."/>
            <person name="Campos-Telles M.P."/>
            <person name="Grau M."/>
            <person name="Mikheyev A.S."/>
        </authorList>
    </citation>
    <scope>NUCLEOTIDE SEQUENCE</scope>
    <source>
        <tissue evidence="2">Venom_gland</tissue>
    </source>
</reference>
<evidence type="ECO:0000313" key="2">
    <source>
        <dbReference type="EMBL" id="LAA38734.1"/>
    </source>
</evidence>
<proteinExistence type="predicted"/>
<dbReference type="EMBL" id="IACJ01019452">
    <property type="protein sequence ID" value="LAA38734.1"/>
    <property type="molecule type" value="Transcribed_RNA"/>
</dbReference>
<accession>A0A2D4EU20</accession>
<sequence length="100" mass="11922">MKTNFPHCKLPIQPSCVLFLVVKWMFFLIESLLGNSEAHRKLKRSVHEPKEIAKWKKASHDNYKPSNITFYWIGNLERETEKTMRSKTKCKKAENFKMLH</sequence>
<evidence type="ECO:0000256" key="1">
    <source>
        <dbReference type="SAM" id="Phobius"/>
    </source>
</evidence>
<keyword evidence="1" id="KW-0472">Membrane</keyword>
<reference evidence="2" key="1">
    <citation type="submission" date="2017-07" db="EMBL/GenBank/DDBJ databases">
        <authorList>
            <person name="Mikheyev A."/>
            <person name="Grau M."/>
        </authorList>
    </citation>
    <scope>NUCLEOTIDE SEQUENCE</scope>
    <source>
        <tissue evidence="2">Venom_gland</tissue>
    </source>
</reference>
<protein>
    <submittedName>
        <fullName evidence="2">Uncharacterized protein</fullName>
    </submittedName>
</protein>
<dbReference type="AlphaFoldDB" id="A0A2D4EU20"/>
<keyword evidence="1" id="KW-0812">Transmembrane</keyword>
<keyword evidence="1" id="KW-1133">Transmembrane helix</keyword>
<feature type="transmembrane region" description="Helical" evidence="1">
    <location>
        <begin position="12"/>
        <end position="33"/>
    </location>
</feature>